<evidence type="ECO:0000256" key="6">
    <source>
        <dbReference type="ARBA" id="ARBA00022485"/>
    </source>
</evidence>
<dbReference type="InterPro" id="IPR003265">
    <property type="entry name" value="HhH-GPD_domain"/>
</dbReference>
<evidence type="ECO:0000259" key="15">
    <source>
        <dbReference type="SMART" id="SM00478"/>
    </source>
</evidence>
<keyword evidence="10 14" id="KW-0408">Iron</keyword>
<dbReference type="PANTHER" id="PTHR42944:SF1">
    <property type="entry name" value="ADENINE DNA GLYCOSYLASE"/>
    <property type="match status" value="1"/>
</dbReference>
<comment type="catalytic activity">
    <reaction evidence="1 14">
        <text>Hydrolyzes free adenine bases from 7,8-dihydro-8-oxoguanine:adenine mismatched double-stranded DNA, leaving an apurinic site.</text>
        <dbReference type="EC" id="3.2.2.31"/>
    </reaction>
</comment>
<dbReference type="RefSeq" id="WP_171907498.1">
    <property type="nucleotide sequence ID" value="NZ_FNRM01000001.1"/>
</dbReference>
<proteinExistence type="inferred from homology"/>
<dbReference type="Proteomes" id="UP000198773">
    <property type="component" value="Unassembled WGS sequence"/>
</dbReference>
<dbReference type="GO" id="GO:0032357">
    <property type="term" value="F:oxidized purine DNA binding"/>
    <property type="evidence" value="ECO:0007669"/>
    <property type="project" value="TreeGrafter"/>
</dbReference>
<dbReference type="InterPro" id="IPR044298">
    <property type="entry name" value="MIG/MutY"/>
</dbReference>
<name>A0A1H3WXJ8_ALKAM</name>
<accession>A0A1H3WXJ8</accession>
<keyword evidence="13 14" id="KW-0326">Glycosidase</keyword>
<evidence type="ECO:0000256" key="13">
    <source>
        <dbReference type="ARBA" id="ARBA00023295"/>
    </source>
</evidence>
<dbReference type="GO" id="GO:0006298">
    <property type="term" value="P:mismatch repair"/>
    <property type="evidence" value="ECO:0007669"/>
    <property type="project" value="TreeGrafter"/>
</dbReference>
<gene>
    <name evidence="16" type="ORF">SAMN04488051_1019</name>
</gene>
<dbReference type="AlphaFoldDB" id="A0A1H3WXJ8"/>
<dbReference type="CDD" id="cd00056">
    <property type="entry name" value="ENDO3c"/>
    <property type="match status" value="1"/>
</dbReference>
<evidence type="ECO:0000256" key="7">
    <source>
        <dbReference type="ARBA" id="ARBA00022723"/>
    </source>
</evidence>
<sequence>MHSTNLSDDPPFGADQFAALVIDWQQQQGRHDMPWQQAITPYKVLVSELMLQQTQVTTVIPYFERWLQRFPTIEALAEAEQDEVMTLWQGLGYYARARNLHKAAQAIAKRGSFPDDLDSLQQIPGIGRYTAGAILSFAYDAYGPIVDGNVRRLFCRLFALDGYAGQSQLEKQLWQLAEQLTPKQHNRRFAQGLLDLGATICTARQPDCVNCPLQGGCKAYARQQVDQFPMAKPKKAKPSRQGHFLWVQQQGQLLLEQRPDTGIWSSLLTLPEVAAEHPLLQQAKPVGSFRHQFSHYQLDATIWQPQQQVQESPQHGWYASRQLAEIALPAPIRKWIEQQLKHSTAD</sequence>
<comment type="similarity">
    <text evidence="3 14">Belongs to the Nth/MutY family.</text>
</comment>
<dbReference type="NCBIfam" id="TIGR01084">
    <property type="entry name" value="mutY"/>
    <property type="match status" value="1"/>
</dbReference>
<dbReference type="GO" id="GO:0006284">
    <property type="term" value="P:base-excision repair"/>
    <property type="evidence" value="ECO:0007669"/>
    <property type="project" value="UniProtKB-UniRule"/>
</dbReference>
<dbReference type="InterPro" id="IPR015797">
    <property type="entry name" value="NUDIX_hydrolase-like_dom_sf"/>
</dbReference>
<dbReference type="Gene3D" id="1.10.1670.10">
    <property type="entry name" value="Helix-hairpin-Helix base-excision DNA repair enzymes (C-terminal)"/>
    <property type="match status" value="1"/>
</dbReference>
<dbReference type="Pfam" id="PF14815">
    <property type="entry name" value="NUDIX_4"/>
    <property type="match status" value="1"/>
</dbReference>
<dbReference type="PANTHER" id="PTHR42944">
    <property type="entry name" value="ADENINE DNA GLYCOSYLASE"/>
    <property type="match status" value="1"/>
</dbReference>
<dbReference type="SMART" id="SM00478">
    <property type="entry name" value="ENDO3c"/>
    <property type="match status" value="1"/>
</dbReference>
<feature type="domain" description="HhH-GPD" evidence="15">
    <location>
        <begin position="50"/>
        <end position="199"/>
    </location>
</feature>
<dbReference type="GO" id="GO:0051539">
    <property type="term" value="F:4 iron, 4 sulfur cluster binding"/>
    <property type="evidence" value="ECO:0007669"/>
    <property type="project" value="UniProtKB-UniRule"/>
</dbReference>
<dbReference type="Gene3D" id="1.10.340.30">
    <property type="entry name" value="Hypothetical protein, domain 2"/>
    <property type="match status" value="1"/>
</dbReference>
<dbReference type="EMBL" id="FNRM01000001">
    <property type="protein sequence ID" value="SDZ91875.1"/>
    <property type="molecule type" value="Genomic_DNA"/>
</dbReference>
<reference evidence="16 17" key="1">
    <citation type="submission" date="2016-10" db="EMBL/GenBank/DDBJ databases">
        <authorList>
            <person name="de Groot N.N."/>
        </authorList>
    </citation>
    <scope>NUCLEOTIDE SEQUENCE [LARGE SCALE GENOMIC DNA]</scope>
    <source>
        <strain evidence="16 17">CGMCC 1.3430</strain>
    </source>
</reference>
<protein>
    <recommendedName>
        <fullName evidence="5 14">Adenine DNA glycosylase</fullName>
        <ecNumber evidence="4 14">3.2.2.31</ecNumber>
    </recommendedName>
</protein>
<evidence type="ECO:0000256" key="1">
    <source>
        <dbReference type="ARBA" id="ARBA00000843"/>
    </source>
</evidence>
<dbReference type="InterPro" id="IPR004036">
    <property type="entry name" value="Endonuclease-III-like_CS2"/>
</dbReference>
<dbReference type="GO" id="GO:0000701">
    <property type="term" value="F:purine-specific mismatch base pair DNA N-glycosylase activity"/>
    <property type="evidence" value="ECO:0007669"/>
    <property type="project" value="UniProtKB-EC"/>
</dbReference>
<keyword evidence="6" id="KW-0004">4Fe-4S</keyword>
<dbReference type="InterPro" id="IPR003651">
    <property type="entry name" value="Endonuclease3_FeS-loop_motif"/>
</dbReference>
<evidence type="ECO:0000256" key="5">
    <source>
        <dbReference type="ARBA" id="ARBA00022023"/>
    </source>
</evidence>
<dbReference type="InterPro" id="IPR011257">
    <property type="entry name" value="DNA_glycosylase"/>
</dbReference>
<dbReference type="InterPro" id="IPR000445">
    <property type="entry name" value="HhH_motif"/>
</dbReference>
<dbReference type="SUPFAM" id="SSF55811">
    <property type="entry name" value="Nudix"/>
    <property type="match status" value="1"/>
</dbReference>
<keyword evidence="8 14" id="KW-0227">DNA damage</keyword>
<evidence type="ECO:0000313" key="16">
    <source>
        <dbReference type="EMBL" id="SDZ91875.1"/>
    </source>
</evidence>
<keyword evidence="11" id="KW-0411">Iron-sulfur</keyword>
<dbReference type="EC" id="3.2.2.31" evidence="4 14"/>
<dbReference type="FunFam" id="1.10.340.30:FF:000002">
    <property type="entry name" value="Adenine DNA glycosylase"/>
    <property type="match status" value="1"/>
</dbReference>
<dbReference type="STRING" id="152573.SAMN04488051_1019"/>
<evidence type="ECO:0000256" key="14">
    <source>
        <dbReference type="RuleBase" id="RU365096"/>
    </source>
</evidence>
<evidence type="ECO:0000256" key="4">
    <source>
        <dbReference type="ARBA" id="ARBA00012045"/>
    </source>
</evidence>
<keyword evidence="7" id="KW-0479">Metal-binding</keyword>
<keyword evidence="17" id="KW-1185">Reference proteome</keyword>
<dbReference type="Pfam" id="PF00730">
    <property type="entry name" value="HhH-GPD"/>
    <property type="match status" value="1"/>
</dbReference>
<keyword evidence="9" id="KW-0378">Hydrolase</keyword>
<dbReference type="InterPro" id="IPR005760">
    <property type="entry name" value="A/G_AdeGlyc_MutY"/>
</dbReference>
<keyword evidence="12" id="KW-0234">DNA repair</keyword>
<evidence type="ECO:0000256" key="3">
    <source>
        <dbReference type="ARBA" id="ARBA00008343"/>
    </source>
</evidence>
<dbReference type="GO" id="GO:0034039">
    <property type="term" value="F:8-oxo-7,8-dihydroguanine DNA N-glycosylase activity"/>
    <property type="evidence" value="ECO:0007669"/>
    <property type="project" value="TreeGrafter"/>
</dbReference>
<dbReference type="InterPro" id="IPR023170">
    <property type="entry name" value="HhH_base_excis_C"/>
</dbReference>
<evidence type="ECO:0000256" key="12">
    <source>
        <dbReference type="ARBA" id="ARBA00023204"/>
    </source>
</evidence>
<dbReference type="Gene3D" id="3.90.79.10">
    <property type="entry name" value="Nucleoside Triphosphate Pyrophosphohydrolase"/>
    <property type="match status" value="1"/>
</dbReference>
<evidence type="ECO:0000256" key="2">
    <source>
        <dbReference type="ARBA" id="ARBA00002933"/>
    </source>
</evidence>
<organism evidence="16 17">
    <name type="scientific">Alkalimonas amylolytica</name>
    <dbReference type="NCBI Taxonomy" id="152573"/>
    <lineage>
        <taxon>Bacteria</taxon>
        <taxon>Pseudomonadati</taxon>
        <taxon>Pseudomonadota</taxon>
        <taxon>Gammaproteobacteria</taxon>
        <taxon>Alkalimonas</taxon>
    </lineage>
</organism>
<evidence type="ECO:0000256" key="9">
    <source>
        <dbReference type="ARBA" id="ARBA00022801"/>
    </source>
</evidence>
<dbReference type="PROSITE" id="PS01155">
    <property type="entry name" value="ENDONUCLEASE_III_2"/>
    <property type="match status" value="1"/>
</dbReference>
<dbReference type="InterPro" id="IPR029119">
    <property type="entry name" value="MutY_C"/>
</dbReference>
<evidence type="ECO:0000313" key="17">
    <source>
        <dbReference type="Proteomes" id="UP000198773"/>
    </source>
</evidence>
<evidence type="ECO:0000256" key="11">
    <source>
        <dbReference type="ARBA" id="ARBA00023014"/>
    </source>
</evidence>
<evidence type="ECO:0000256" key="8">
    <source>
        <dbReference type="ARBA" id="ARBA00022763"/>
    </source>
</evidence>
<dbReference type="GO" id="GO:0035485">
    <property type="term" value="F:adenine/guanine mispair binding"/>
    <property type="evidence" value="ECO:0007669"/>
    <property type="project" value="TreeGrafter"/>
</dbReference>
<evidence type="ECO:0000256" key="10">
    <source>
        <dbReference type="ARBA" id="ARBA00023004"/>
    </source>
</evidence>
<dbReference type="CDD" id="cd03431">
    <property type="entry name" value="NUDIX_DNA_Glycosylase_C-MutY"/>
    <property type="match status" value="1"/>
</dbReference>
<dbReference type="Pfam" id="PF00633">
    <property type="entry name" value="HHH"/>
    <property type="match status" value="1"/>
</dbReference>
<dbReference type="SMART" id="SM00525">
    <property type="entry name" value="FES"/>
    <property type="match status" value="1"/>
</dbReference>
<dbReference type="GO" id="GO:0046872">
    <property type="term" value="F:metal ion binding"/>
    <property type="evidence" value="ECO:0007669"/>
    <property type="project" value="UniProtKB-UniRule"/>
</dbReference>
<comment type="cofactor">
    <cofactor evidence="14">
        <name>[4Fe-4S] cluster</name>
        <dbReference type="ChEBI" id="CHEBI:49883"/>
    </cofactor>
    <text evidence="14">Binds 1 [4Fe-4S] cluster.</text>
</comment>
<comment type="function">
    <text evidence="2">Adenine glycosylase active on G-A mispairs. MutY also corrects error-prone DNA synthesis past GO lesions which are due to the oxidatively damaged form of guanine: 7,8-dihydro-8-oxoguanine (8-oxo-dGTP).</text>
</comment>
<dbReference type="SUPFAM" id="SSF48150">
    <property type="entry name" value="DNA-glycosylase"/>
    <property type="match status" value="1"/>
</dbReference>